<keyword evidence="9 13" id="KW-0408">Iron</keyword>
<evidence type="ECO:0000256" key="9">
    <source>
        <dbReference type="ARBA" id="ARBA00023004"/>
    </source>
</evidence>
<dbReference type="RefSeq" id="WP_380166741.1">
    <property type="nucleotide sequence ID" value="NZ_JBHTNU010000018.1"/>
</dbReference>
<gene>
    <name evidence="15" type="primary">mutY</name>
    <name evidence="15" type="ORF">ACFQ4Y_14555</name>
</gene>
<keyword evidence="16" id="KW-1185">Reference proteome</keyword>
<evidence type="ECO:0000256" key="11">
    <source>
        <dbReference type="ARBA" id="ARBA00023204"/>
    </source>
</evidence>
<evidence type="ECO:0000256" key="4">
    <source>
        <dbReference type="ARBA" id="ARBA00022023"/>
    </source>
</evidence>
<dbReference type="Proteomes" id="UP001597282">
    <property type="component" value="Unassembled WGS sequence"/>
</dbReference>
<keyword evidence="10" id="KW-0411">Iron-sulfur</keyword>
<evidence type="ECO:0000256" key="12">
    <source>
        <dbReference type="ARBA" id="ARBA00023295"/>
    </source>
</evidence>
<protein>
    <recommendedName>
        <fullName evidence="4 13">Adenine DNA glycosylase</fullName>
        <ecNumber evidence="3 13">3.2.2.31</ecNumber>
    </recommendedName>
</protein>
<dbReference type="InterPro" id="IPR023170">
    <property type="entry name" value="HhH_base_excis_C"/>
</dbReference>
<dbReference type="SUPFAM" id="SSF55811">
    <property type="entry name" value="Nudix"/>
    <property type="match status" value="1"/>
</dbReference>
<keyword evidence="6" id="KW-0479">Metal-binding</keyword>
<keyword evidence="7 13" id="KW-0227">DNA damage</keyword>
<keyword evidence="12 13" id="KW-0326">Glycosidase</keyword>
<dbReference type="CDD" id="cd03431">
    <property type="entry name" value="NUDIX_DNA_Glycosylase_C-MutY"/>
    <property type="match status" value="1"/>
</dbReference>
<feature type="domain" description="HhH-GPD" evidence="14">
    <location>
        <begin position="52"/>
        <end position="203"/>
    </location>
</feature>
<keyword evidence="8 15" id="KW-0378">Hydrolase</keyword>
<name>A0ABW4CDW3_9BACL</name>
<dbReference type="EC" id="3.2.2.31" evidence="3 13"/>
<evidence type="ECO:0000256" key="5">
    <source>
        <dbReference type="ARBA" id="ARBA00022485"/>
    </source>
</evidence>
<organism evidence="15 16">
    <name type="scientific">Kroppenstedtia sanguinis</name>
    <dbReference type="NCBI Taxonomy" id="1380684"/>
    <lineage>
        <taxon>Bacteria</taxon>
        <taxon>Bacillati</taxon>
        <taxon>Bacillota</taxon>
        <taxon>Bacilli</taxon>
        <taxon>Bacillales</taxon>
        <taxon>Thermoactinomycetaceae</taxon>
        <taxon>Kroppenstedtia</taxon>
    </lineage>
</organism>
<evidence type="ECO:0000313" key="15">
    <source>
        <dbReference type="EMBL" id="MFD1428126.1"/>
    </source>
</evidence>
<keyword evidence="11" id="KW-0234">DNA repair</keyword>
<dbReference type="GO" id="GO:0000701">
    <property type="term" value="F:purine-specific mismatch base pair DNA N-glycosylase activity"/>
    <property type="evidence" value="ECO:0007669"/>
    <property type="project" value="UniProtKB-EC"/>
</dbReference>
<evidence type="ECO:0000256" key="1">
    <source>
        <dbReference type="ARBA" id="ARBA00000843"/>
    </source>
</evidence>
<dbReference type="Pfam" id="PF14815">
    <property type="entry name" value="NUDIX_4"/>
    <property type="match status" value="1"/>
</dbReference>
<evidence type="ECO:0000256" key="6">
    <source>
        <dbReference type="ARBA" id="ARBA00022723"/>
    </source>
</evidence>
<dbReference type="SUPFAM" id="SSF48150">
    <property type="entry name" value="DNA-glycosylase"/>
    <property type="match status" value="1"/>
</dbReference>
<dbReference type="InterPro" id="IPR003265">
    <property type="entry name" value="HhH-GPD_domain"/>
</dbReference>
<evidence type="ECO:0000256" key="7">
    <source>
        <dbReference type="ARBA" id="ARBA00022763"/>
    </source>
</evidence>
<evidence type="ECO:0000256" key="2">
    <source>
        <dbReference type="ARBA" id="ARBA00008343"/>
    </source>
</evidence>
<dbReference type="PANTHER" id="PTHR42944:SF1">
    <property type="entry name" value="ADENINE DNA GLYCOSYLASE"/>
    <property type="match status" value="1"/>
</dbReference>
<dbReference type="SMART" id="SM00525">
    <property type="entry name" value="FES"/>
    <property type="match status" value="1"/>
</dbReference>
<dbReference type="InterPro" id="IPR044298">
    <property type="entry name" value="MIG/MutY"/>
</dbReference>
<evidence type="ECO:0000256" key="10">
    <source>
        <dbReference type="ARBA" id="ARBA00023014"/>
    </source>
</evidence>
<dbReference type="NCBIfam" id="TIGR01084">
    <property type="entry name" value="mutY"/>
    <property type="match status" value="1"/>
</dbReference>
<comment type="catalytic activity">
    <reaction evidence="1 13">
        <text>Hydrolyzes free adenine bases from 7,8-dihydro-8-oxoguanine:adenine mismatched double-stranded DNA, leaving an apurinic site.</text>
        <dbReference type="EC" id="3.2.2.31"/>
    </reaction>
</comment>
<dbReference type="CDD" id="cd00056">
    <property type="entry name" value="ENDO3c"/>
    <property type="match status" value="1"/>
</dbReference>
<dbReference type="Gene3D" id="1.10.1670.10">
    <property type="entry name" value="Helix-hairpin-Helix base-excision DNA repair enzymes (C-terminal)"/>
    <property type="match status" value="1"/>
</dbReference>
<dbReference type="InterPro" id="IPR004035">
    <property type="entry name" value="Endouclease-III_FeS-bd_BS"/>
</dbReference>
<accession>A0ABW4CDW3</accession>
<dbReference type="InterPro" id="IPR029119">
    <property type="entry name" value="MutY_C"/>
</dbReference>
<reference evidence="16" key="1">
    <citation type="journal article" date="2019" name="Int. J. Syst. Evol. Microbiol.">
        <title>The Global Catalogue of Microorganisms (GCM) 10K type strain sequencing project: providing services to taxonomists for standard genome sequencing and annotation.</title>
        <authorList>
            <consortium name="The Broad Institute Genomics Platform"/>
            <consortium name="The Broad Institute Genome Sequencing Center for Infectious Disease"/>
            <person name="Wu L."/>
            <person name="Ma J."/>
        </authorList>
    </citation>
    <scope>NUCLEOTIDE SEQUENCE [LARGE SCALE GENOMIC DNA]</scope>
    <source>
        <strain evidence="16">S1</strain>
    </source>
</reference>
<comment type="caution">
    <text evidence="15">The sequence shown here is derived from an EMBL/GenBank/DDBJ whole genome shotgun (WGS) entry which is preliminary data.</text>
</comment>
<dbReference type="InterPro" id="IPR011257">
    <property type="entry name" value="DNA_glycosylase"/>
</dbReference>
<evidence type="ECO:0000313" key="16">
    <source>
        <dbReference type="Proteomes" id="UP001597282"/>
    </source>
</evidence>
<keyword evidence="5" id="KW-0004">4Fe-4S</keyword>
<dbReference type="EMBL" id="JBHTNU010000018">
    <property type="protein sequence ID" value="MFD1428126.1"/>
    <property type="molecule type" value="Genomic_DNA"/>
</dbReference>
<dbReference type="InterPro" id="IPR015797">
    <property type="entry name" value="NUDIX_hydrolase-like_dom_sf"/>
</dbReference>
<dbReference type="Pfam" id="PF00730">
    <property type="entry name" value="HhH-GPD"/>
    <property type="match status" value="1"/>
</dbReference>
<proteinExistence type="inferred from homology"/>
<dbReference type="PROSITE" id="PS00764">
    <property type="entry name" value="ENDONUCLEASE_III_1"/>
    <property type="match status" value="1"/>
</dbReference>
<comment type="cofactor">
    <cofactor evidence="13">
        <name>[4Fe-4S] cluster</name>
        <dbReference type="ChEBI" id="CHEBI:49883"/>
    </cofactor>
    <text evidence="13">Binds 1 [4Fe-4S] cluster.</text>
</comment>
<evidence type="ECO:0000256" key="13">
    <source>
        <dbReference type="RuleBase" id="RU365096"/>
    </source>
</evidence>
<comment type="similarity">
    <text evidence="2 13">Belongs to the Nth/MutY family.</text>
</comment>
<evidence type="ECO:0000256" key="3">
    <source>
        <dbReference type="ARBA" id="ARBA00012045"/>
    </source>
</evidence>
<dbReference type="PANTHER" id="PTHR42944">
    <property type="entry name" value="ADENINE DNA GLYCOSYLASE"/>
    <property type="match status" value="1"/>
</dbReference>
<dbReference type="InterPro" id="IPR005760">
    <property type="entry name" value="A/G_AdeGlyc_MutY"/>
</dbReference>
<dbReference type="InterPro" id="IPR003651">
    <property type="entry name" value="Endonuclease3_FeS-loop_motif"/>
</dbReference>
<evidence type="ECO:0000259" key="14">
    <source>
        <dbReference type="SMART" id="SM00478"/>
    </source>
</evidence>
<dbReference type="Gene3D" id="1.10.340.30">
    <property type="entry name" value="Hypothetical protein, domain 2"/>
    <property type="match status" value="1"/>
</dbReference>
<evidence type="ECO:0000256" key="8">
    <source>
        <dbReference type="ARBA" id="ARBA00022801"/>
    </source>
</evidence>
<dbReference type="SMART" id="SM00478">
    <property type="entry name" value="ENDO3c"/>
    <property type="match status" value="1"/>
</dbReference>
<comment type="function">
    <text evidence="13">Adenine glycosylase active on G-A mispairs.</text>
</comment>
<sequence>MGGKDHQPIQAPEEEWIQAVRKKLLDWYDRNQRDLPWRESKDPYRVWVSEIMLQQTRVDTVIPYYERFMSLFPTPGALAAAKEDDVIKAWEGLGYYSRARNLHTAVKEVVETYDGVVPDDPATVSRLKGVGPYTTGAILSIAYNRPIPAVDGNVFRVLSRWFALWDDVTRTSARRKFEELDRLLIPQDRPGDFNQALMELGALICTPVSPACADCPVQEECQAYRDGIQAELPVKTKSKPPVPVRMTFGWIRKGPQVLLQRRPSEGLLGRMWGLPTVETLPEELVPGGTLRDHWAGHGLKLELGPVVGELDHVFSHRRWLITLVQGLCLAEENLPADCAWVEEKELEHYALPNVYRKAVRMALDPPQSSHGFQQGRLF</sequence>
<dbReference type="Gene3D" id="3.90.79.10">
    <property type="entry name" value="Nucleoside Triphosphate Pyrophosphohydrolase"/>
    <property type="match status" value="1"/>
</dbReference>